<dbReference type="Pfam" id="PF00027">
    <property type="entry name" value="cNMP_binding"/>
    <property type="match status" value="1"/>
</dbReference>
<reference evidence="2 4" key="1">
    <citation type="submission" date="2015-06" db="EMBL/GenBank/DDBJ databases">
        <title>R. anatipestifer strain HXb2 is the most virulent strain so far, and the genome sequence would help us uncover the pathogenesis.</title>
        <authorList>
            <person name="Hu Q."/>
            <person name="Qi J."/>
            <person name="Bo H."/>
            <person name="Liu G."/>
            <person name="Tao M."/>
            <person name="Ding Y."/>
            <person name="Xue Y."/>
        </authorList>
    </citation>
    <scope>NUCLEOTIDE SEQUENCE [LARGE SCALE GENOMIC DNA]</scope>
    <source>
        <strain evidence="2 4">HXb2</strain>
    </source>
</reference>
<dbReference type="Proteomes" id="UP001207440">
    <property type="component" value="Unassembled WGS sequence"/>
</dbReference>
<dbReference type="RefSeq" id="WP_038693839.1">
    <property type="nucleotide sequence ID" value="NZ_CP011859.1"/>
</dbReference>
<proteinExistence type="predicted"/>
<dbReference type="Gene3D" id="2.60.120.10">
    <property type="entry name" value="Jelly Rolls"/>
    <property type="match status" value="1"/>
</dbReference>
<dbReference type="GO" id="GO:0003700">
    <property type="term" value="F:DNA-binding transcription factor activity"/>
    <property type="evidence" value="ECO:0007669"/>
    <property type="project" value="TreeGrafter"/>
</dbReference>
<dbReference type="GO" id="GO:0005829">
    <property type="term" value="C:cytosol"/>
    <property type="evidence" value="ECO:0007669"/>
    <property type="project" value="TreeGrafter"/>
</dbReference>
<gene>
    <name evidence="2" type="primary">crp</name>
    <name evidence="2" type="ORF">AB406_0662</name>
    <name evidence="3" type="ORF">OKE68_10025</name>
</gene>
<dbReference type="EMBL" id="JAOZYT010000084">
    <property type="protein sequence ID" value="MCW0524651.1"/>
    <property type="molecule type" value="Genomic_DNA"/>
</dbReference>
<dbReference type="OrthoDB" id="1092431at2"/>
<dbReference type="EMBL" id="CP011859">
    <property type="protein sequence ID" value="AQY21620.1"/>
    <property type="molecule type" value="Genomic_DNA"/>
</dbReference>
<dbReference type="SUPFAM" id="SSF51206">
    <property type="entry name" value="cAMP-binding domain-like"/>
    <property type="match status" value="1"/>
</dbReference>
<dbReference type="PANTHER" id="PTHR24567">
    <property type="entry name" value="CRP FAMILY TRANSCRIPTIONAL REGULATORY PROTEIN"/>
    <property type="match status" value="1"/>
</dbReference>
<feature type="domain" description="Cyclic nucleotide-binding" evidence="1">
    <location>
        <begin position="31"/>
        <end position="118"/>
    </location>
</feature>
<dbReference type="InterPro" id="IPR014710">
    <property type="entry name" value="RmlC-like_jellyroll"/>
</dbReference>
<dbReference type="InterPro" id="IPR050397">
    <property type="entry name" value="Env_Response_Regulators"/>
</dbReference>
<dbReference type="AlphaFoldDB" id="A0A1A5FI99"/>
<accession>A0A1A5FI99</accession>
<protein>
    <submittedName>
        <fullName evidence="3">Crp/Fnr family transcriptional regulator</fullName>
    </submittedName>
    <submittedName>
        <fullName evidence="2">cAMP-activated global transcriptional regulator CRP</fullName>
    </submittedName>
</protein>
<sequence>MEKEHFLNHIREIISLSGEEFDEIWEYFSVKNIRRKQFLVQEYQTSNEIYWVASGIFKSSFFDTDGKEHILQFASSGWWTGDFSAFYKQQKTQISIECLENGSVLTITQQNMDILCQKFPLLERFFRIKTNFGYIALQERIISLMTQSAKQRYQNFLKQYPHLVQKLPKQTIASYLGVSRETLSRLSLED</sequence>
<reference evidence="3" key="2">
    <citation type="submission" date="2022-10" db="EMBL/GenBank/DDBJ databases">
        <title>Sifting through the core-genome to identify putative cross-protective antigens against Riemerella anatipestifer.</title>
        <authorList>
            <person name="Zheng X."/>
            <person name="Zhang W."/>
        </authorList>
    </citation>
    <scope>NUCLEOTIDE SEQUENCE</scope>
    <source>
        <strain evidence="3">ZWRA178</strain>
    </source>
</reference>
<evidence type="ECO:0000313" key="2">
    <source>
        <dbReference type="EMBL" id="AQY21620.1"/>
    </source>
</evidence>
<organism evidence="2 4">
    <name type="scientific">Riemerella anatipestifer</name>
    <name type="common">Moraxella anatipestifer</name>
    <dbReference type="NCBI Taxonomy" id="34085"/>
    <lineage>
        <taxon>Bacteria</taxon>
        <taxon>Pseudomonadati</taxon>
        <taxon>Bacteroidota</taxon>
        <taxon>Flavobacteriia</taxon>
        <taxon>Flavobacteriales</taxon>
        <taxon>Weeksellaceae</taxon>
        <taxon>Riemerella</taxon>
    </lineage>
</organism>
<dbReference type="InterPro" id="IPR018490">
    <property type="entry name" value="cNMP-bd_dom_sf"/>
</dbReference>
<dbReference type="InterPro" id="IPR000595">
    <property type="entry name" value="cNMP-bd_dom"/>
</dbReference>
<dbReference type="Proteomes" id="UP000189883">
    <property type="component" value="Chromosome"/>
</dbReference>
<dbReference type="PANTHER" id="PTHR24567:SF76">
    <property type="entry name" value="CYCLIC NUCLEOTIDE-BINDING DOMAIN PROTEIN"/>
    <property type="match status" value="1"/>
</dbReference>
<evidence type="ECO:0000259" key="1">
    <source>
        <dbReference type="Pfam" id="PF00027"/>
    </source>
</evidence>
<name>A0A1A5FI99_RIEAN</name>
<evidence type="ECO:0000313" key="3">
    <source>
        <dbReference type="EMBL" id="MCW0524651.1"/>
    </source>
</evidence>
<evidence type="ECO:0000313" key="4">
    <source>
        <dbReference type="Proteomes" id="UP000189883"/>
    </source>
</evidence>